<feature type="transmembrane region" description="Helical" evidence="7">
    <location>
        <begin position="56"/>
        <end position="75"/>
    </location>
</feature>
<dbReference type="PANTHER" id="PTHR43495:SF5">
    <property type="entry name" value="GAMMA-AMINOBUTYRIC ACID PERMEASE"/>
    <property type="match status" value="1"/>
</dbReference>
<keyword evidence="6 7" id="KW-0472">Membrane</keyword>
<dbReference type="AlphaFoldDB" id="A0A2N0Z077"/>
<dbReference type="RefSeq" id="WP_101177934.1">
    <property type="nucleotide sequence ID" value="NZ_PISE01000031.1"/>
</dbReference>
<evidence type="ECO:0000256" key="3">
    <source>
        <dbReference type="ARBA" id="ARBA00022692"/>
    </source>
</evidence>
<dbReference type="InterPro" id="IPR004841">
    <property type="entry name" value="AA-permease/SLC12A_dom"/>
</dbReference>
<feature type="transmembrane region" description="Helical" evidence="7">
    <location>
        <begin position="368"/>
        <end position="390"/>
    </location>
</feature>
<evidence type="ECO:0000256" key="7">
    <source>
        <dbReference type="SAM" id="Phobius"/>
    </source>
</evidence>
<feature type="transmembrane region" description="Helical" evidence="7">
    <location>
        <begin position="248"/>
        <end position="271"/>
    </location>
</feature>
<accession>A0A2N0Z077</accession>
<feature type="transmembrane region" description="Helical" evidence="7">
    <location>
        <begin position="216"/>
        <end position="236"/>
    </location>
</feature>
<keyword evidence="5 7" id="KW-1133">Transmembrane helix</keyword>
<evidence type="ECO:0000313" key="9">
    <source>
        <dbReference type="EMBL" id="PKG22913.1"/>
    </source>
</evidence>
<reference evidence="9 10" key="1">
    <citation type="journal article" date="2003" name="Int. J. Syst. Evol. Microbiol.">
        <title>Bacillus nealsonii sp. nov., isolated from a spacecraft-assembly facility, whose spores are gamma-radiation resistant.</title>
        <authorList>
            <person name="Venkateswaran K."/>
            <person name="Kempf M."/>
            <person name="Chen F."/>
            <person name="Satomi M."/>
            <person name="Nicholson W."/>
            <person name="Kern R."/>
        </authorList>
    </citation>
    <scope>NUCLEOTIDE SEQUENCE [LARGE SCALE GENOMIC DNA]</scope>
    <source>
        <strain evidence="9 10">FO-92</strain>
    </source>
</reference>
<feature type="transmembrane region" description="Helical" evidence="7">
    <location>
        <begin position="133"/>
        <end position="153"/>
    </location>
</feature>
<feature type="transmembrane region" description="Helical" evidence="7">
    <location>
        <begin position="291"/>
        <end position="322"/>
    </location>
</feature>
<evidence type="ECO:0000256" key="6">
    <source>
        <dbReference type="ARBA" id="ARBA00023136"/>
    </source>
</evidence>
<dbReference type="PANTHER" id="PTHR43495">
    <property type="entry name" value="GABA PERMEASE"/>
    <property type="match status" value="1"/>
</dbReference>
<keyword evidence="10" id="KW-1185">Reference proteome</keyword>
<dbReference type="PIRSF" id="PIRSF006060">
    <property type="entry name" value="AA_transporter"/>
    <property type="match status" value="1"/>
</dbReference>
<evidence type="ECO:0000256" key="4">
    <source>
        <dbReference type="ARBA" id="ARBA00022970"/>
    </source>
</evidence>
<keyword evidence="3 7" id="KW-0812">Transmembrane</keyword>
<keyword evidence="4" id="KW-0029">Amino-acid transport</keyword>
<comment type="caution">
    <text evidence="9">The sequence shown here is derived from an EMBL/GenBank/DDBJ whole genome shotgun (WGS) entry which is preliminary data.</text>
</comment>
<dbReference type="Proteomes" id="UP000233375">
    <property type="component" value="Unassembled WGS sequence"/>
</dbReference>
<feature type="transmembrane region" description="Helical" evidence="7">
    <location>
        <begin position="427"/>
        <end position="446"/>
    </location>
</feature>
<evidence type="ECO:0000256" key="5">
    <source>
        <dbReference type="ARBA" id="ARBA00022989"/>
    </source>
</evidence>
<feature type="transmembrane region" description="Helical" evidence="7">
    <location>
        <begin position="165"/>
        <end position="187"/>
    </location>
</feature>
<gene>
    <name evidence="9" type="ORF">CWS01_14635</name>
</gene>
<dbReference type="GO" id="GO:0055085">
    <property type="term" value="P:transmembrane transport"/>
    <property type="evidence" value="ECO:0007669"/>
    <property type="project" value="InterPro"/>
</dbReference>
<dbReference type="EMBL" id="PISE01000031">
    <property type="protein sequence ID" value="PKG22913.1"/>
    <property type="molecule type" value="Genomic_DNA"/>
</dbReference>
<feature type="domain" description="Amino acid permease/ SLC12A" evidence="8">
    <location>
        <begin position="28"/>
        <end position="454"/>
    </location>
</feature>
<comment type="subcellular location">
    <subcellularLocation>
        <location evidence="1">Cell membrane</location>
        <topology evidence="1">Multi-pass membrane protein</topology>
    </subcellularLocation>
</comment>
<organism evidence="9 10">
    <name type="scientific">Niallia nealsonii</name>
    <dbReference type="NCBI Taxonomy" id="115979"/>
    <lineage>
        <taxon>Bacteria</taxon>
        <taxon>Bacillati</taxon>
        <taxon>Bacillota</taxon>
        <taxon>Bacilli</taxon>
        <taxon>Bacillales</taxon>
        <taxon>Bacillaceae</taxon>
        <taxon>Niallia</taxon>
    </lineage>
</organism>
<proteinExistence type="predicted"/>
<sequence>MDFFTCSSDVEKNSSKGEKQGHLLWWQLSLIGIGCTIGTGYFLGSGIGIKITGPSMVFSFILAAIGTYIVFHFLAKMTTADPQEGSFCYYASKAYGRWAGFSCGWNYWSSKILIMGSQLTALSILSRFWFPKIALWVFASGYAVLAIIVVLLGTKGFDRIENILAVTKTAAIIMFIILAVSGLIGWIHGGSSDQPGIPMTVNKIFPEGFQPFWSSLIYAFYAYGGIETIGLLSMQLKKKDDAPKSGKVMLIVLTVIYVISIILVISMVSYHSINQKESPFVTAMSAYKLAFFPHVFNGAIIIAGFSTMTASLFAVTNLLVTLSKDGDAPALFGKKIKKLKDLPLPSLGLAIIGLLGSIITALLLPGKIYGYITTAAGILQMYNWGFIIISAVKILKIKTGDIVLSVIGLLLLIAAVSGVIFEKSIRFGFFVSLLLIALIGAVTFIMNKVWTKTQNDSEEDDAENSNGALPQK</sequence>
<evidence type="ECO:0000313" key="10">
    <source>
        <dbReference type="Proteomes" id="UP000233375"/>
    </source>
</evidence>
<feature type="transmembrane region" description="Helical" evidence="7">
    <location>
        <begin position="24"/>
        <end position="44"/>
    </location>
</feature>
<dbReference type="OrthoDB" id="9780162at2"/>
<evidence type="ECO:0000256" key="1">
    <source>
        <dbReference type="ARBA" id="ARBA00004651"/>
    </source>
</evidence>
<feature type="transmembrane region" description="Helical" evidence="7">
    <location>
        <begin position="402"/>
        <end position="421"/>
    </location>
</feature>
<protein>
    <submittedName>
        <fullName evidence="9">Amino acid permease</fullName>
    </submittedName>
</protein>
<feature type="transmembrane region" description="Helical" evidence="7">
    <location>
        <begin position="342"/>
        <end position="362"/>
    </location>
</feature>
<evidence type="ECO:0000259" key="8">
    <source>
        <dbReference type="Pfam" id="PF00324"/>
    </source>
</evidence>
<name>A0A2N0Z077_9BACI</name>
<evidence type="ECO:0000256" key="2">
    <source>
        <dbReference type="ARBA" id="ARBA00022448"/>
    </source>
</evidence>
<dbReference type="Pfam" id="PF00324">
    <property type="entry name" value="AA_permease"/>
    <property type="match status" value="1"/>
</dbReference>
<keyword evidence="2" id="KW-0813">Transport</keyword>
<dbReference type="GO" id="GO:0005886">
    <property type="term" value="C:plasma membrane"/>
    <property type="evidence" value="ECO:0007669"/>
    <property type="project" value="UniProtKB-SubCell"/>
</dbReference>
<dbReference type="GO" id="GO:0006865">
    <property type="term" value="P:amino acid transport"/>
    <property type="evidence" value="ECO:0007669"/>
    <property type="project" value="UniProtKB-KW"/>
</dbReference>
<dbReference type="Gene3D" id="1.20.1740.10">
    <property type="entry name" value="Amino acid/polyamine transporter I"/>
    <property type="match status" value="1"/>
</dbReference>